<feature type="transmembrane region" description="Helical" evidence="1">
    <location>
        <begin position="299"/>
        <end position="318"/>
    </location>
</feature>
<keyword evidence="1" id="KW-0472">Membrane</keyword>
<feature type="transmembrane region" description="Helical" evidence="1">
    <location>
        <begin position="505"/>
        <end position="526"/>
    </location>
</feature>
<keyword evidence="1" id="KW-0812">Transmembrane</keyword>
<keyword evidence="1" id="KW-1133">Transmembrane helix</keyword>
<name>A0ABW5PZ37_9BACI</name>
<keyword evidence="3" id="KW-1185">Reference proteome</keyword>
<feature type="transmembrane region" description="Helical" evidence="1">
    <location>
        <begin position="391"/>
        <end position="415"/>
    </location>
</feature>
<feature type="transmembrane region" description="Helical" evidence="1">
    <location>
        <begin position="346"/>
        <end position="370"/>
    </location>
</feature>
<dbReference type="Proteomes" id="UP001597451">
    <property type="component" value="Unassembled WGS sequence"/>
</dbReference>
<feature type="transmembrane region" description="Helical" evidence="1">
    <location>
        <begin position="435"/>
        <end position="456"/>
    </location>
</feature>
<evidence type="ECO:0000313" key="3">
    <source>
        <dbReference type="Proteomes" id="UP001597451"/>
    </source>
</evidence>
<sequence>MREYTKGMGTLLRLLIKRDRVRIPVFMVSLILITCSTAGAFENLYPTSDSRQMMAQSMVNPAMTAMLGKGYGLDNYTIGAIMAHQMLLFTVLAMAIMNILLVARHTRADEEDGKIELIRSLPAGRLANLCATMLLAAFTNIAIALLTGGGLYLLGIDSLTLEGSFLYGTALGVGGFFFATVTAVFAQLSENARGTVGLSFAVLGVSYLLRAIGDVSNETLSWMSPLGWILGSEVFVTNLWWPIGITGIVAVLLLAIASVLYSKRDLGAGLLPTKPGKRNAHVSLLSPFGLSFRLQRTGFIAWAVGMFVLGVSYGSVLGDLDSFFVENEMFQQLLQPENGRSLTDQFLTMMVSILAMIGTIPALMSVNKLVAEEKKGRLELLLSKKVSRNRLLGSAFLLSVIVSFVMLSLTAIGLWVAGNASMDNGMDFWNTYRAIIVYLPAVWLIIGVGVLVVGMLPRASFAGWIYLIYSFFVVYLGDLLEFPTWLSGISPYGHIPELLVEDMHFLPVLILFILAIGCSVVGFIGYNKRDIQA</sequence>
<feature type="transmembrane region" description="Helical" evidence="1">
    <location>
        <begin position="21"/>
        <end position="41"/>
    </location>
</feature>
<comment type="caution">
    <text evidence="2">The sequence shown here is derived from an EMBL/GenBank/DDBJ whole genome shotgun (WGS) entry which is preliminary data.</text>
</comment>
<feature type="transmembrane region" description="Helical" evidence="1">
    <location>
        <begin position="195"/>
        <end position="213"/>
    </location>
</feature>
<reference evidence="3" key="1">
    <citation type="journal article" date="2019" name="Int. J. Syst. Evol. Microbiol.">
        <title>The Global Catalogue of Microorganisms (GCM) 10K type strain sequencing project: providing services to taxonomists for standard genome sequencing and annotation.</title>
        <authorList>
            <consortium name="The Broad Institute Genomics Platform"/>
            <consortium name="The Broad Institute Genome Sequencing Center for Infectious Disease"/>
            <person name="Wu L."/>
            <person name="Ma J."/>
        </authorList>
    </citation>
    <scope>NUCLEOTIDE SEQUENCE [LARGE SCALE GENOMIC DNA]</scope>
    <source>
        <strain evidence="3">TISTR 1858</strain>
    </source>
</reference>
<feature type="transmembrane region" description="Helical" evidence="1">
    <location>
        <begin position="463"/>
        <end position="485"/>
    </location>
</feature>
<feature type="transmembrane region" description="Helical" evidence="1">
    <location>
        <begin position="165"/>
        <end position="188"/>
    </location>
</feature>
<evidence type="ECO:0000256" key="1">
    <source>
        <dbReference type="SAM" id="Phobius"/>
    </source>
</evidence>
<proteinExistence type="predicted"/>
<protein>
    <submittedName>
        <fullName evidence="2">ABC transporter permease</fullName>
    </submittedName>
</protein>
<feature type="transmembrane region" description="Helical" evidence="1">
    <location>
        <begin position="76"/>
        <end position="101"/>
    </location>
</feature>
<accession>A0ABW5PZ37</accession>
<dbReference type="RefSeq" id="WP_379561392.1">
    <property type="nucleotide sequence ID" value="NZ_CP085256.1"/>
</dbReference>
<feature type="transmembrane region" description="Helical" evidence="1">
    <location>
        <begin position="239"/>
        <end position="261"/>
    </location>
</feature>
<evidence type="ECO:0000313" key="2">
    <source>
        <dbReference type="EMBL" id="MFD2628659.1"/>
    </source>
</evidence>
<organism evidence="2 3">
    <name type="scientific">Oceanobacillus kapialis</name>
    <dbReference type="NCBI Taxonomy" id="481353"/>
    <lineage>
        <taxon>Bacteria</taxon>
        <taxon>Bacillati</taxon>
        <taxon>Bacillota</taxon>
        <taxon>Bacilli</taxon>
        <taxon>Bacillales</taxon>
        <taxon>Bacillaceae</taxon>
        <taxon>Oceanobacillus</taxon>
    </lineage>
</organism>
<dbReference type="EMBL" id="JBHUMX010000018">
    <property type="protein sequence ID" value="MFD2628659.1"/>
    <property type="molecule type" value="Genomic_DNA"/>
</dbReference>
<gene>
    <name evidence="2" type="ORF">ACFSUN_07650</name>
</gene>
<feature type="transmembrane region" description="Helical" evidence="1">
    <location>
        <begin position="126"/>
        <end position="153"/>
    </location>
</feature>